<comment type="caution">
    <text evidence="6">The sequence shown here is derived from an EMBL/GenBank/DDBJ whole genome shotgun (WGS) entry which is preliminary data.</text>
</comment>
<dbReference type="Pfam" id="PF02985">
    <property type="entry name" value="HEAT"/>
    <property type="match status" value="1"/>
</dbReference>
<dbReference type="EMBL" id="CAJNRD030001120">
    <property type="protein sequence ID" value="CAG5094065.1"/>
    <property type="molecule type" value="Genomic_DNA"/>
</dbReference>
<reference evidence="6" key="1">
    <citation type="submission" date="2021-04" db="EMBL/GenBank/DDBJ databases">
        <authorList>
            <person name="Chebbi M.A.C M."/>
        </authorList>
    </citation>
    <scope>NUCLEOTIDE SEQUENCE</scope>
</reference>
<dbReference type="InterPro" id="IPR038904">
    <property type="entry name" value="BRAT1"/>
</dbReference>
<keyword evidence="7" id="KW-1185">Reference proteome</keyword>
<protein>
    <recommendedName>
        <fullName evidence="8">BRCA1-associated ATM activator 1</fullName>
    </recommendedName>
</protein>
<dbReference type="GO" id="GO:0005737">
    <property type="term" value="C:cytoplasm"/>
    <property type="evidence" value="ECO:0007669"/>
    <property type="project" value="UniProtKB-SubCell"/>
</dbReference>
<evidence type="ECO:0000256" key="5">
    <source>
        <dbReference type="SAM" id="MobiDB-lite"/>
    </source>
</evidence>
<dbReference type="GO" id="GO:0006974">
    <property type="term" value="P:DNA damage response"/>
    <property type="evidence" value="ECO:0007669"/>
    <property type="project" value="InterPro"/>
</dbReference>
<gene>
    <name evidence="6" type="ORF">HICCMSTLAB_LOCUS7391</name>
</gene>
<evidence type="ECO:0000313" key="6">
    <source>
        <dbReference type="EMBL" id="CAG5094065.1"/>
    </source>
</evidence>
<dbReference type="OrthoDB" id="10057956at2759"/>
<dbReference type="InterPro" id="IPR011989">
    <property type="entry name" value="ARM-like"/>
</dbReference>
<dbReference type="Proteomes" id="UP000786811">
    <property type="component" value="Unassembled WGS sequence"/>
</dbReference>
<dbReference type="Gene3D" id="1.25.10.10">
    <property type="entry name" value="Leucine-rich Repeat Variant"/>
    <property type="match status" value="1"/>
</dbReference>
<dbReference type="InterPro" id="IPR000357">
    <property type="entry name" value="HEAT"/>
</dbReference>
<dbReference type="InterPro" id="IPR016024">
    <property type="entry name" value="ARM-type_fold"/>
</dbReference>
<organism evidence="6 7">
    <name type="scientific">Cotesia congregata</name>
    <name type="common">Parasitoid wasp</name>
    <name type="synonym">Apanteles congregatus</name>
    <dbReference type="NCBI Taxonomy" id="51543"/>
    <lineage>
        <taxon>Eukaryota</taxon>
        <taxon>Metazoa</taxon>
        <taxon>Ecdysozoa</taxon>
        <taxon>Arthropoda</taxon>
        <taxon>Hexapoda</taxon>
        <taxon>Insecta</taxon>
        <taxon>Pterygota</taxon>
        <taxon>Neoptera</taxon>
        <taxon>Endopterygota</taxon>
        <taxon>Hymenoptera</taxon>
        <taxon>Apocrita</taxon>
        <taxon>Ichneumonoidea</taxon>
        <taxon>Braconidae</taxon>
        <taxon>Microgastrinae</taxon>
        <taxon>Cotesia</taxon>
    </lineage>
</organism>
<dbReference type="AlphaFoldDB" id="A0A8J2MNR7"/>
<dbReference type="GO" id="GO:0005634">
    <property type="term" value="C:nucleus"/>
    <property type="evidence" value="ECO:0007669"/>
    <property type="project" value="TreeGrafter"/>
</dbReference>
<accession>A0A8J2MNR7</accession>
<evidence type="ECO:0000256" key="1">
    <source>
        <dbReference type="ARBA" id="ARBA00004496"/>
    </source>
</evidence>
<keyword evidence="3" id="KW-0677">Repeat</keyword>
<feature type="region of interest" description="Disordered" evidence="5">
    <location>
        <begin position="865"/>
        <end position="888"/>
    </location>
</feature>
<evidence type="ECO:0000256" key="2">
    <source>
        <dbReference type="ARBA" id="ARBA00022490"/>
    </source>
</evidence>
<proteinExistence type="inferred from homology"/>
<name>A0A8J2MNR7_COTCN</name>
<comment type="subcellular location">
    <subcellularLocation>
        <location evidence="1">Cytoplasm</location>
    </subcellularLocation>
</comment>
<evidence type="ECO:0000256" key="3">
    <source>
        <dbReference type="ARBA" id="ARBA00022737"/>
    </source>
</evidence>
<evidence type="ECO:0000313" key="7">
    <source>
        <dbReference type="Proteomes" id="UP000786811"/>
    </source>
</evidence>
<evidence type="ECO:0008006" key="8">
    <source>
        <dbReference type="Google" id="ProtNLM"/>
    </source>
</evidence>
<comment type="similarity">
    <text evidence="4">Belongs to the BRAT1 family.</text>
</comment>
<dbReference type="PANTHER" id="PTHR21331:SF2">
    <property type="entry name" value="BRCA1-ASSOCIATED ATM ACTIVATOR 1"/>
    <property type="match status" value="1"/>
</dbReference>
<keyword evidence="2" id="KW-0963">Cytoplasm</keyword>
<evidence type="ECO:0000256" key="4">
    <source>
        <dbReference type="ARBA" id="ARBA00061308"/>
    </source>
</evidence>
<feature type="compositionally biased region" description="Low complexity" evidence="5">
    <location>
        <begin position="868"/>
        <end position="886"/>
    </location>
</feature>
<sequence length="993" mass="114235">METSSINEKLSEVLKLFLLPNYNVASTTYLDLLLTHIANAITKSDNQCQIIKDYIEKACQTWIDNKPCQPVTVFTIKLIGAMGKNENYFDYFNKLNIYDKVLDIFNLRQDDLSASVKMAYTKMLIDIIGHSCGRKWVIDSGVWKDVIKFAQFNHTMYVTRESQKFICQLLINESQNIDLCTEIIKKVSEPLINDTYGIQVHTALEDLYLDQTRVLSTTLNLITSILENTLFNSLDNTIPNLLYDIANLEVRIKALLEACISTKFLANIHKLWVLIFISKLKFGFKTNENNEIVVRQETWNKFRLGYCYLQTLFISKNYITELIRTNKFSLIYWKKLQNLQAFRTPETKHKFEHQVVVSMVTPLFVCLKKNYKKYDIFEIFVYKVFSITCQPIQRLAYEARDVMLKEDLPLELICKSCIEMVLEVVDLMDRDTAVIPFQSMCHVLKNYVTSETDSNEMQDDGDCRGEILQMSNENSHDTSPILLSALRQNSENCQQAQNSNGYNQIQHINPPNHQRNVVRKSILDGDPIVDAPILLSTLLHGVAVMTEKFQFKWSDCVETICVLSLAQEVLNHSGTSPNLCVRALKICKLAIENFMPPNLALLVNGESHMNKIGPTLYKRLHDSNWEVRDSALEVLLVIANISETTYPAFQELILTNKLLSLVTDIAMKDGESYVRASALKFIAIAVRINNLWNKELSSLHLIERSIELFSEESEAIVRKEVVILIRELYVYRQWPNTVLDTINHTMVVAAILDLHWEVKINALSYWHDFIKFQLTEQGMLDGEFPMVTFSKEHKKIVQLDDKEIKNRLDKVLQYMAKENCLGVLLVTLEDESDFEVSKCAADIINELKCLLLKYKLDQPTQNNTSLYSNPCNSKSNSNCSLKSSESTAKNPEKDLSHIIDDIIDSNDSSLLATMYKNSLKMNDDCVNEKREALGRISKVTREQFLSHILNTDIDAYITERRNWLNTYTVSYDSILDDILTVYAQTDTISMDCY</sequence>
<dbReference type="PANTHER" id="PTHR21331">
    <property type="entry name" value="BRCA1-ASSOCIATED ATM ACTIVATOR 1"/>
    <property type="match status" value="1"/>
</dbReference>
<dbReference type="SUPFAM" id="SSF48371">
    <property type="entry name" value="ARM repeat"/>
    <property type="match status" value="1"/>
</dbReference>
<dbReference type="GO" id="GO:0008283">
    <property type="term" value="P:cell population proliferation"/>
    <property type="evidence" value="ECO:0007669"/>
    <property type="project" value="InterPro"/>
</dbReference>